<evidence type="ECO:0000313" key="2">
    <source>
        <dbReference type="EMBL" id="CAB4321276.1"/>
    </source>
</evidence>
<dbReference type="InterPro" id="IPR043129">
    <property type="entry name" value="ATPase_NBD"/>
</dbReference>
<gene>
    <name evidence="1" type="ORF">CURHAP_LOCUS51144</name>
    <name evidence="2" type="ORF">ORAREDHAP_LOCUS50416</name>
</gene>
<proteinExistence type="predicted"/>
<dbReference type="InterPro" id="IPR004000">
    <property type="entry name" value="Actin"/>
</dbReference>
<name>A0A6J5VTG0_PRUAR</name>
<dbReference type="EMBL" id="CAEKKB010000008">
    <property type="protein sequence ID" value="CAB4321276.1"/>
    <property type="molecule type" value="Genomic_DNA"/>
</dbReference>
<evidence type="ECO:0000313" key="1">
    <source>
        <dbReference type="EMBL" id="CAB4290957.1"/>
    </source>
</evidence>
<dbReference type="Proteomes" id="UP000507245">
    <property type="component" value="Unassembled WGS sequence"/>
</dbReference>
<dbReference type="SUPFAM" id="SSF53067">
    <property type="entry name" value="Actin-like ATPase domain"/>
    <property type="match status" value="1"/>
</dbReference>
<accession>A0A6J5VTG0</accession>
<sequence length="66" mass="7320">MKGMNQDGPAECIVLAVSSCHLHLHPANIILTGGSTLFPRLADRLERELRPLVPDDYQVNITPQQE</sequence>
<dbReference type="EMBL" id="CAEKDK010000008">
    <property type="protein sequence ID" value="CAB4290957.1"/>
    <property type="molecule type" value="Genomic_DNA"/>
</dbReference>
<keyword evidence="4" id="KW-1185">Reference proteome</keyword>
<evidence type="ECO:0000313" key="4">
    <source>
        <dbReference type="Proteomes" id="UP000507245"/>
    </source>
</evidence>
<dbReference type="OrthoDB" id="6220758at2759"/>
<dbReference type="Gene3D" id="3.30.420.40">
    <property type="match status" value="1"/>
</dbReference>
<dbReference type="Proteomes" id="UP000507222">
    <property type="component" value="Unassembled WGS sequence"/>
</dbReference>
<organism evidence="1 3">
    <name type="scientific">Prunus armeniaca</name>
    <name type="common">Apricot</name>
    <name type="synonym">Armeniaca vulgaris</name>
    <dbReference type="NCBI Taxonomy" id="36596"/>
    <lineage>
        <taxon>Eukaryota</taxon>
        <taxon>Viridiplantae</taxon>
        <taxon>Streptophyta</taxon>
        <taxon>Embryophyta</taxon>
        <taxon>Tracheophyta</taxon>
        <taxon>Spermatophyta</taxon>
        <taxon>Magnoliopsida</taxon>
        <taxon>eudicotyledons</taxon>
        <taxon>Gunneridae</taxon>
        <taxon>Pentapetalae</taxon>
        <taxon>rosids</taxon>
        <taxon>fabids</taxon>
        <taxon>Rosales</taxon>
        <taxon>Rosaceae</taxon>
        <taxon>Amygdaloideae</taxon>
        <taxon>Amygdaleae</taxon>
        <taxon>Prunus</taxon>
    </lineage>
</organism>
<reference evidence="1 3" key="2">
    <citation type="submission" date="2020-05" db="EMBL/GenBank/DDBJ databases">
        <authorList>
            <person name="Campoy J."/>
            <person name="Schneeberger K."/>
            <person name="Spophaly S."/>
        </authorList>
    </citation>
    <scope>NUCLEOTIDE SEQUENCE [LARGE SCALE GENOMIC DNA]</scope>
    <source>
        <strain evidence="1">PruArmRojPasFocal</strain>
    </source>
</reference>
<evidence type="ECO:0000313" key="3">
    <source>
        <dbReference type="Proteomes" id="UP000507222"/>
    </source>
</evidence>
<dbReference type="Pfam" id="PF00022">
    <property type="entry name" value="Actin"/>
    <property type="match status" value="1"/>
</dbReference>
<reference evidence="4" key="1">
    <citation type="journal article" date="2020" name="Genome Biol.">
        <title>Gamete binning: chromosome-level and haplotype-resolved genome assembly enabled by high-throughput single-cell sequencing of gamete genomes.</title>
        <authorList>
            <person name="Campoy J.A."/>
            <person name="Sun H."/>
            <person name="Goel M."/>
            <person name="Jiao W.-B."/>
            <person name="Folz-Donahue K."/>
            <person name="Wang N."/>
            <person name="Rubio M."/>
            <person name="Liu C."/>
            <person name="Kukat C."/>
            <person name="Ruiz D."/>
            <person name="Huettel B."/>
            <person name="Schneeberger K."/>
        </authorList>
    </citation>
    <scope>NUCLEOTIDE SEQUENCE [LARGE SCALE GENOMIC DNA]</scope>
    <source>
        <strain evidence="4">cv. Rojo Pasion</strain>
    </source>
</reference>
<dbReference type="AlphaFoldDB" id="A0A6J5VTG0"/>
<protein>
    <submittedName>
        <fullName evidence="1">Uncharacterized protein</fullName>
    </submittedName>
</protein>